<protein>
    <submittedName>
        <fullName evidence="2">Uncharacterized protein</fullName>
    </submittedName>
</protein>
<dbReference type="EMBL" id="JAAAUQ010001029">
    <property type="protein sequence ID" value="KAF9144097.1"/>
    <property type="molecule type" value="Genomic_DNA"/>
</dbReference>
<feature type="region of interest" description="Disordered" evidence="1">
    <location>
        <begin position="294"/>
        <end position="325"/>
    </location>
</feature>
<sequence>MDRQQQPSPTQQRSACSRFFNISELVLTLTSFLDRGSIANLCRTNHGLNNICTPFLYSNQDFFMVTAASTARILDTPEAISAFARNIQNVHQVISGPLFASFYYNCMLLAHTTAAAASQEDLEQDSSRRPLPTAAGVAVKAEGAAGVPPTAGDLRSTTMMPIGPMTNLVSFTYLAYIGKRSVNHPAFVSSARFPKARQTQIFWMLQQCPHLKNLTMDLLFSEEQELVPLAKVLPTLRSLKRLDFTVTMDHTKDLSQLVPTLVFSAPASVECLEMGLDDIDDFDYDQVSVIWDDEDPQEQDSSSSAAVHITEPLPKERTRPRDVWTGERRQERPLIHLRRLHIASFAQVSPVDMAAIFAHCPALIELHMPDLDEGADVRWVARCIAQSCPRISQVFQHGRVEDDQQLTLEIVRAVEEQKLEGLLFSSILGGDDLIPVVLQRHSTVLRELRLKDCIRLSSKSIQKVLSTGRGLEVFRIEPYRPALSCISLEDAVAEEWVCKGVKQLRLEIKIGAIIPPSPDAYYKRVEKEGPLVLTEAERTHFSLLETLYRQIGSLAELEHLDIRAVAECSEELAYRHSYHDVSFPGMLSLGDEKAGRPGYLDLFSGLKKLRSLNGSVRAKTDETRVTVGQRECEWLSVHWPLLEDLDLCSYQQRDDFLSDVHGRDERTCFRWLKERRPKLNLKGPGPHMSQFFSIPELTVKLGPFLWPSDVSRLIRTSRLMCDIFASVLFRQLCFSSFEFRMLGSVNGLKALYRVLAVAPLVHKDDIWDAQPSVALSGVLYSGGVLSQASSGGVFLPAVIPQHHVA</sequence>
<name>A0A9P5RRG5_9FUNG</name>
<keyword evidence="3" id="KW-1185">Reference proteome</keyword>
<organism evidence="2 3">
    <name type="scientific">Linnemannia schmuckeri</name>
    <dbReference type="NCBI Taxonomy" id="64567"/>
    <lineage>
        <taxon>Eukaryota</taxon>
        <taxon>Fungi</taxon>
        <taxon>Fungi incertae sedis</taxon>
        <taxon>Mucoromycota</taxon>
        <taxon>Mortierellomycotina</taxon>
        <taxon>Mortierellomycetes</taxon>
        <taxon>Mortierellales</taxon>
        <taxon>Mortierellaceae</taxon>
        <taxon>Linnemannia</taxon>
    </lineage>
</organism>
<dbReference type="SUPFAM" id="SSF52047">
    <property type="entry name" value="RNI-like"/>
    <property type="match status" value="1"/>
</dbReference>
<dbReference type="Proteomes" id="UP000748756">
    <property type="component" value="Unassembled WGS sequence"/>
</dbReference>
<feature type="compositionally biased region" description="Basic and acidic residues" evidence="1">
    <location>
        <begin position="313"/>
        <end position="325"/>
    </location>
</feature>
<dbReference type="InterPro" id="IPR032675">
    <property type="entry name" value="LRR_dom_sf"/>
</dbReference>
<gene>
    <name evidence="2" type="ORF">BG015_000208</name>
</gene>
<evidence type="ECO:0000256" key="1">
    <source>
        <dbReference type="SAM" id="MobiDB-lite"/>
    </source>
</evidence>
<reference evidence="2" key="1">
    <citation type="journal article" date="2020" name="Fungal Divers.">
        <title>Resolving the Mortierellaceae phylogeny through synthesis of multi-gene phylogenetics and phylogenomics.</title>
        <authorList>
            <person name="Vandepol N."/>
            <person name="Liber J."/>
            <person name="Desiro A."/>
            <person name="Na H."/>
            <person name="Kennedy M."/>
            <person name="Barry K."/>
            <person name="Grigoriev I.V."/>
            <person name="Miller A.N."/>
            <person name="O'Donnell K."/>
            <person name="Stajich J.E."/>
            <person name="Bonito G."/>
        </authorList>
    </citation>
    <scope>NUCLEOTIDE SEQUENCE</scope>
    <source>
        <strain evidence="2">NRRL 6426</strain>
    </source>
</reference>
<dbReference type="Gene3D" id="3.80.10.10">
    <property type="entry name" value="Ribonuclease Inhibitor"/>
    <property type="match status" value="1"/>
</dbReference>
<dbReference type="AlphaFoldDB" id="A0A9P5RRG5"/>
<dbReference type="OrthoDB" id="2436461at2759"/>
<evidence type="ECO:0000313" key="2">
    <source>
        <dbReference type="EMBL" id="KAF9144097.1"/>
    </source>
</evidence>
<accession>A0A9P5RRG5</accession>
<comment type="caution">
    <text evidence="2">The sequence shown here is derived from an EMBL/GenBank/DDBJ whole genome shotgun (WGS) entry which is preliminary data.</text>
</comment>
<proteinExistence type="predicted"/>
<evidence type="ECO:0000313" key="3">
    <source>
        <dbReference type="Proteomes" id="UP000748756"/>
    </source>
</evidence>